<evidence type="ECO:0000256" key="1">
    <source>
        <dbReference type="SAM" id="MobiDB-lite"/>
    </source>
</evidence>
<evidence type="ECO:0000313" key="2">
    <source>
        <dbReference type="EMBL" id="VEL29638.1"/>
    </source>
</evidence>
<sequence length="186" mass="21018">MVENRRELRGHQEVGGVGFATSSTKSTSPGPGFLSRNSGLLTPFAWHQLRRTVNMVSDKNERSRNRQYTARSLGLVRGLTETITDEGNGRMAEVDPVLTTSVAEEGEGFDTDYDYIYDDDRLNSEEDFTQEDQLVDNYVQEEQSNLASADSQIFAQLLTVWEAPSPQYFVNLILSILNSKLFYYVL</sequence>
<dbReference type="Proteomes" id="UP000784294">
    <property type="component" value="Unassembled WGS sequence"/>
</dbReference>
<accession>A0A448X6W6</accession>
<comment type="caution">
    <text evidence="2">The sequence shown here is derived from an EMBL/GenBank/DDBJ whole genome shotgun (WGS) entry which is preliminary data.</text>
</comment>
<dbReference type="EMBL" id="CAAALY010104897">
    <property type="protein sequence ID" value="VEL29638.1"/>
    <property type="molecule type" value="Genomic_DNA"/>
</dbReference>
<proteinExistence type="predicted"/>
<feature type="compositionally biased region" description="Basic and acidic residues" evidence="1">
    <location>
        <begin position="1"/>
        <end position="12"/>
    </location>
</feature>
<feature type="region of interest" description="Disordered" evidence="1">
    <location>
        <begin position="1"/>
        <end position="35"/>
    </location>
</feature>
<organism evidence="2 3">
    <name type="scientific">Protopolystoma xenopodis</name>
    <dbReference type="NCBI Taxonomy" id="117903"/>
    <lineage>
        <taxon>Eukaryota</taxon>
        <taxon>Metazoa</taxon>
        <taxon>Spiralia</taxon>
        <taxon>Lophotrochozoa</taxon>
        <taxon>Platyhelminthes</taxon>
        <taxon>Monogenea</taxon>
        <taxon>Polyopisthocotylea</taxon>
        <taxon>Polystomatidea</taxon>
        <taxon>Polystomatidae</taxon>
        <taxon>Protopolystoma</taxon>
    </lineage>
</organism>
<reference evidence="2" key="1">
    <citation type="submission" date="2018-11" db="EMBL/GenBank/DDBJ databases">
        <authorList>
            <consortium name="Pathogen Informatics"/>
        </authorList>
    </citation>
    <scope>NUCLEOTIDE SEQUENCE</scope>
</reference>
<protein>
    <submittedName>
        <fullName evidence="2">Uncharacterized protein</fullName>
    </submittedName>
</protein>
<evidence type="ECO:0000313" key="3">
    <source>
        <dbReference type="Proteomes" id="UP000784294"/>
    </source>
</evidence>
<name>A0A448X6W6_9PLAT</name>
<gene>
    <name evidence="2" type="ORF">PXEA_LOCUS23078</name>
</gene>
<dbReference type="AlphaFoldDB" id="A0A448X6W6"/>
<keyword evidence="3" id="KW-1185">Reference proteome</keyword>